<keyword evidence="2" id="KW-1185">Reference proteome</keyword>
<proteinExistence type="predicted"/>
<evidence type="ECO:0000313" key="1">
    <source>
        <dbReference type="EMBL" id="QSE96514.1"/>
    </source>
</evidence>
<dbReference type="EMBL" id="CP070608">
    <property type="protein sequence ID" value="QSE96514.1"/>
    <property type="molecule type" value="Genomic_DNA"/>
</dbReference>
<dbReference type="AlphaFoldDB" id="A0A974WF23"/>
<protein>
    <submittedName>
        <fullName evidence="1">Uncharacterized protein</fullName>
    </submittedName>
</protein>
<reference evidence="1" key="1">
    <citation type="submission" date="2021-02" db="EMBL/GenBank/DDBJ databases">
        <title>Fulvivirga sp. S481 isolated from sea water.</title>
        <authorList>
            <person name="Bae S.S."/>
            <person name="Baek K."/>
        </authorList>
    </citation>
    <scope>NUCLEOTIDE SEQUENCE</scope>
    <source>
        <strain evidence="1">S481</strain>
    </source>
</reference>
<dbReference type="RefSeq" id="WP_205721030.1">
    <property type="nucleotide sequence ID" value="NZ_CP070608.1"/>
</dbReference>
<dbReference type="KEGG" id="fuv:JR347_13005"/>
<name>A0A974WF23_9BACT</name>
<sequence length="570" mass="67237">MKLVLKDYIESLKEEGELDSLLTDLLWSVGIKIFTRPNKGTRQYGVDIAAYGKNFQNSIEDQNKEVFLITVKKGNFDRNNWDSGKNSIRQSLNDIIDVYIPNRLGKQYNNCKINIVVASNGELSEGVIDNWVSYTKEQGTKNDKLNFVFWGIRDLVQLTEDNLLSELLFPEDHRLLLRKTLSFLDLPDYDLRHFYELNEKLFQKCLPLKNNRKLIKNLRLLRLISNILLKGCVEMNNIKPAIIASERVLILYWDWFKKRNSFNEKEPIKELISYHFFKIQINRIYFAKVQTSYYSEDGLSFGIGNLLEYSLITYEQIGISATIGMSELYEAMVHFPSDPNYSETCYKNAMQVSQSLGELIFNNPASCYPKYDEHCIEINLAMILFYQTERFDIAIQWLEKLISYLRDNYLLKEFIPLFITDYEKLIQIEVGGYKEEISSSILITCLADWCIMLKEDNLYKNLIELIEQSLPNIDLQHWHPEENTEENLFNSNAMRETGSTRSSIKLPKNPIEYEMEMVEERNIFFDETKFLHNNKGFQHIEYLANRHFRTYVFPNSWRQLLNTRFCFNKP</sequence>
<gene>
    <name evidence="1" type="ORF">JR347_13005</name>
</gene>
<organism evidence="1 2">
    <name type="scientific">Fulvivirga lutea</name>
    <dbReference type="NCBI Taxonomy" id="2810512"/>
    <lineage>
        <taxon>Bacteria</taxon>
        <taxon>Pseudomonadati</taxon>
        <taxon>Bacteroidota</taxon>
        <taxon>Cytophagia</taxon>
        <taxon>Cytophagales</taxon>
        <taxon>Fulvivirgaceae</taxon>
        <taxon>Fulvivirga</taxon>
    </lineage>
</organism>
<dbReference type="Proteomes" id="UP000662783">
    <property type="component" value="Chromosome"/>
</dbReference>
<evidence type="ECO:0000313" key="2">
    <source>
        <dbReference type="Proteomes" id="UP000662783"/>
    </source>
</evidence>
<accession>A0A974WF23</accession>